<keyword evidence="2" id="KW-1185">Reference proteome</keyword>
<dbReference type="EMBL" id="GG657461">
    <property type="protein sequence ID" value="OAT10786.1"/>
    <property type="molecule type" value="Genomic_DNA"/>
</dbReference>
<evidence type="ECO:0000313" key="1">
    <source>
        <dbReference type="EMBL" id="OAT10786.1"/>
    </source>
</evidence>
<dbReference type="AlphaFoldDB" id="A0A179URS0"/>
<accession>A0A179URS0</accession>
<proteinExistence type="predicted"/>
<dbReference type="RefSeq" id="XP_031579509.1">
    <property type="nucleotide sequence ID" value="XM_031722671.1"/>
</dbReference>
<reference evidence="2" key="1">
    <citation type="journal article" date="2015" name="PLoS Genet.">
        <title>The dynamic genome and transcriptome of the human fungal pathogen Blastomyces and close relative Emmonsia.</title>
        <authorList>
            <person name="Munoz J.F."/>
            <person name="Gauthier G.M."/>
            <person name="Desjardins C.A."/>
            <person name="Gallo J.E."/>
            <person name="Holder J."/>
            <person name="Sullivan T.D."/>
            <person name="Marty A.J."/>
            <person name="Carmen J.C."/>
            <person name="Chen Z."/>
            <person name="Ding L."/>
            <person name="Gujja S."/>
            <person name="Magrini V."/>
            <person name="Misas E."/>
            <person name="Mitreva M."/>
            <person name="Priest M."/>
            <person name="Saif S."/>
            <person name="Whiston E.A."/>
            <person name="Young S."/>
            <person name="Zeng Q."/>
            <person name="Goldman W.E."/>
            <person name="Mardis E.R."/>
            <person name="Taylor J.W."/>
            <person name="McEwen J.G."/>
            <person name="Clay O.K."/>
            <person name="Klein B.S."/>
            <person name="Cuomo C.A."/>
        </authorList>
    </citation>
    <scope>NUCLEOTIDE SEQUENCE [LARGE SCALE GENOMIC DNA]</scope>
    <source>
        <strain evidence="2">SLH14081</strain>
    </source>
</reference>
<organism evidence="1 2">
    <name type="scientific">Blastomyces gilchristii (strain SLH14081)</name>
    <name type="common">Blastomyces dermatitidis</name>
    <dbReference type="NCBI Taxonomy" id="559298"/>
    <lineage>
        <taxon>Eukaryota</taxon>
        <taxon>Fungi</taxon>
        <taxon>Dikarya</taxon>
        <taxon>Ascomycota</taxon>
        <taxon>Pezizomycotina</taxon>
        <taxon>Eurotiomycetes</taxon>
        <taxon>Eurotiomycetidae</taxon>
        <taxon>Onygenales</taxon>
        <taxon>Ajellomycetaceae</taxon>
        <taxon>Blastomyces</taxon>
    </lineage>
</organism>
<protein>
    <submittedName>
        <fullName evidence="1">Uncharacterized protein</fullName>
    </submittedName>
</protein>
<sequence>MNTIYGRGQCFVGEQQQQQQQAGGWSAVMSVWWEVLQMLIRSLVGVGRLKRAQLAYQKPSSRSRLKPQALGVASGCWLPRNPAANRG</sequence>
<dbReference type="KEGG" id="bgh:BDBG_06578"/>
<dbReference type="GeneID" id="42528180"/>
<dbReference type="VEuPathDB" id="FungiDB:BDBG_06578"/>
<dbReference type="Proteomes" id="UP000002038">
    <property type="component" value="Unassembled WGS sequence"/>
</dbReference>
<gene>
    <name evidence="1" type="ORF">BDBG_06578</name>
</gene>
<evidence type="ECO:0000313" key="2">
    <source>
        <dbReference type="Proteomes" id="UP000002038"/>
    </source>
</evidence>
<dbReference type="OrthoDB" id="10569165at2759"/>
<name>A0A179URS0_BLAGS</name>